<protein>
    <submittedName>
        <fullName evidence="1">Uncharacterized protein</fullName>
    </submittedName>
</protein>
<dbReference type="KEGG" id="pcl:Pcal_0482"/>
<accession>A3MTE6</accession>
<evidence type="ECO:0000313" key="2">
    <source>
        <dbReference type="Proteomes" id="UP000001431"/>
    </source>
</evidence>
<dbReference type="EMBL" id="CP000561">
    <property type="protein sequence ID" value="ABO07913.1"/>
    <property type="molecule type" value="Genomic_DNA"/>
</dbReference>
<dbReference type="HOGENOM" id="CLU_1021640_0_0_2"/>
<sequence length="272" mass="30389">MGRYGGKPTPPEIAYIDEKAIATYEPYVVPVIWAPEAPTPEAAVVTIDGTRGLFAFNNSGCPRNPAVVQHLKKKIERVRRLGYSLAVLDELNYPTPHDGELFYSCFCQYCLTHSPRLKMLKKGDLQGLAEVRKDLVRSVLREVAQYAEGLGLRLEAAVHAPTIAHLAGQDYHTFLRHVDRLQVMLYRKCPGPACLNRELAMLARFGYNPYGIDPDAVEKAGVPIRVLKQEAQKARELAGERAIPILWADEKLPEAIRAVEEVGFEEVIIFTP</sequence>
<organism evidence="1 2">
    <name type="scientific">Pyrobaculum calidifontis (strain DSM 21063 / JCM 11548 / VA1)</name>
    <dbReference type="NCBI Taxonomy" id="410359"/>
    <lineage>
        <taxon>Archaea</taxon>
        <taxon>Thermoproteota</taxon>
        <taxon>Thermoprotei</taxon>
        <taxon>Thermoproteales</taxon>
        <taxon>Thermoproteaceae</taxon>
        <taxon>Pyrobaculum</taxon>
    </lineage>
</organism>
<dbReference type="Proteomes" id="UP000001431">
    <property type="component" value="Chromosome"/>
</dbReference>
<proteinExistence type="predicted"/>
<reference evidence="1" key="1">
    <citation type="submission" date="2007-02" db="EMBL/GenBank/DDBJ databases">
        <title>Complete sequence of Pyrobaculum calidifontis JCM 11548.</title>
        <authorList>
            <consortium name="US DOE Joint Genome Institute"/>
            <person name="Copeland A."/>
            <person name="Lucas S."/>
            <person name="Lapidus A."/>
            <person name="Barry K."/>
            <person name="Glavina del Rio T."/>
            <person name="Dalin E."/>
            <person name="Tice H."/>
            <person name="Pitluck S."/>
            <person name="Chain P."/>
            <person name="Malfatti S."/>
            <person name="Shin M."/>
            <person name="Vergez L."/>
            <person name="Schmutz J."/>
            <person name="Larimer F."/>
            <person name="Land M."/>
            <person name="Hauser L."/>
            <person name="Kyrpides N."/>
            <person name="Mikhailova N."/>
            <person name="Cozen A.E."/>
            <person name="Fitz-Gibbon S.T."/>
            <person name="House C.H."/>
            <person name="Saltikov C."/>
            <person name="Lowe T.M."/>
            <person name="Richardson P."/>
        </authorList>
    </citation>
    <scope>NUCLEOTIDE SEQUENCE [LARGE SCALE GENOMIC DNA]</scope>
    <source>
        <strain evidence="1">JCM 11548</strain>
    </source>
</reference>
<gene>
    <name evidence="1" type="ordered locus">Pcal_0482</name>
</gene>
<name>A3MTE6_PYRCJ</name>
<dbReference type="AlphaFoldDB" id="A3MTE6"/>
<evidence type="ECO:0000313" key="1">
    <source>
        <dbReference type="EMBL" id="ABO07913.1"/>
    </source>
</evidence>
<dbReference type="eggNOG" id="arCOG09010">
    <property type="taxonomic scope" value="Archaea"/>
</dbReference>
<keyword evidence="2" id="KW-1185">Reference proteome</keyword>
<dbReference type="STRING" id="410359.Pcal_0482"/>